<organism evidence="7 8">
    <name type="scientific">Clupea harengus</name>
    <name type="common">Atlantic herring</name>
    <dbReference type="NCBI Taxonomy" id="7950"/>
    <lineage>
        <taxon>Eukaryota</taxon>
        <taxon>Metazoa</taxon>
        <taxon>Chordata</taxon>
        <taxon>Craniata</taxon>
        <taxon>Vertebrata</taxon>
        <taxon>Euteleostomi</taxon>
        <taxon>Actinopterygii</taxon>
        <taxon>Neopterygii</taxon>
        <taxon>Teleostei</taxon>
        <taxon>Clupei</taxon>
        <taxon>Clupeiformes</taxon>
        <taxon>Clupeoidei</taxon>
        <taxon>Clupeidae</taxon>
        <taxon>Clupea</taxon>
    </lineage>
</organism>
<feature type="region of interest" description="Disordered" evidence="5">
    <location>
        <begin position="111"/>
        <end position="141"/>
    </location>
</feature>
<feature type="region of interest" description="Disordered" evidence="5">
    <location>
        <begin position="428"/>
        <end position="463"/>
    </location>
</feature>
<evidence type="ECO:0000256" key="4">
    <source>
        <dbReference type="SAM" id="Coils"/>
    </source>
</evidence>
<dbReference type="OrthoDB" id="252722at2759"/>
<feature type="region of interest" description="Disordered" evidence="5">
    <location>
        <begin position="184"/>
        <end position="213"/>
    </location>
</feature>
<protein>
    <submittedName>
        <fullName evidence="8">Tripartite motif-containing protein 44 isoform X1</fullName>
    </submittedName>
</protein>
<dbReference type="RefSeq" id="XP_031421028.1">
    <property type="nucleotide sequence ID" value="XM_031565168.2"/>
</dbReference>
<dbReference type="AlphaFoldDB" id="A0A6P8EXP5"/>
<sequence>MFPRKGVKLFATALRGFCGSGVLARCIMVERGACWEAEHHKMAEEEEEGDDEEGKEPEMDGTCDACEPDEAQPATHVCPACRFAFCPPHADTHTLSTRHQTIPYHPEPTTAAAAAAGARPKGRPTAESLQGAPNGDVCHPGGCPSGGAVGLDEGQERMEAAEQGAPSGAVGGAEGCRNGGVEEMDDGGAVGGEAAPSEAEVQGQEGGAGKKEGVSVERLRCREHDQEGSLYCKLDERIICVLCAVQGDHRQHEIITLREAYHWQKSREGIDLVGRTQEMAEKIKNRWTSPDMNKDELEVYVNQQFDQLHHLVRLEEKRTLHLVDLKEAFLTAQASEMIAEISVNTERLQEEVDCITQQLGELEQAEAQGGPQAAGAAAGPDGADAPGAGAEPAAAGAAVAGHQAEAAVAAPVPAPLPAAMAQGLRLALGADARPRMPEHRPEPRGRRGYRDGDSDSSRGGYAP</sequence>
<keyword evidence="4" id="KW-0175">Coiled coil</keyword>
<evidence type="ECO:0000256" key="2">
    <source>
        <dbReference type="ARBA" id="ARBA00022833"/>
    </source>
</evidence>
<dbReference type="Proteomes" id="UP000515152">
    <property type="component" value="Chromosome 3"/>
</dbReference>
<evidence type="ECO:0000313" key="8">
    <source>
        <dbReference type="RefSeq" id="XP_031421028.1"/>
    </source>
</evidence>
<accession>A0A6P8EXP5</accession>
<evidence type="ECO:0000256" key="1">
    <source>
        <dbReference type="ARBA" id="ARBA00022771"/>
    </source>
</evidence>
<keyword evidence="7" id="KW-1185">Reference proteome</keyword>
<keyword evidence="2" id="KW-0862">Zinc</keyword>
<feature type="compositionally biased region" description="Low complexity" evidence="5">
    <location>
        <begin position="111"/>
        <end position="126"/>
    </location>
</feature>
<dbReference type="Gene3D" id="3.30.160.60">
    <property type="entry name" value="Classic Zinc Finger"/>
    <property type="match status" value="1"/>
</dbReference>
<feature type="compositionally biased region" description="Basic and acidic residues" evidence="5">
    <location>
        <begin position="432"/>
        <end position="456"/>
    </location>
</feature>
<keyword evidence="1 3" id="KW-0863">Zinc-finger</keyword>
<feature type="compositionally biased region" description="Acidic residues" evidence="5">
    <location>
        <begin position="44"/>
        <end position="67"/>
    </location>
</feature>
<feature type="domain" description="B box-type" evidence="6">
    <location>
        <begin position="216"/>
        <end position="257"/>
    </location>
</feature>
<dbReference type="SMART" id="SM00336">
    <property type="entry name" value="BBOX"/>
    <property type="match status" value="1"/>
</dbReference>
<name>A0A6P8EXP5_CLUHA</name>
<dbReference type="GO" id="GO:0008270">
    <property type="term" value="F:zinc ion binding"/>
    <property type="evidence" value="ECO:0007669"/>
    <property type="project" value="UniProtKB-KW"/>
</dbReference>
<dbReference type="InterPro" id="IPR000315">
    <property type="entry name" value="Znf_B-box"/>
</dbReference>
<dbReference type="PANTHER" id="PTHR24103">
    <property type="entry name" value="E3 UBIQUITIN-PROTEIN LIGASE TRIM"/>
    <property type="match status" value="1"/>
</dbReference>
<dbReference type="CTD" id="54765"/>
<dbReference type="GeneID" id="105900750"/>
<evidence type="ECO:0000256" key="5">
    <source>
        <dbReference type="SAM" id="MobiDB-lite"/>
    </source>
</evidence>
<feature type="region of interest" description="Disordered" evidence="5">
    <location>
        <begin position="42"/>
        <end position="67"/>
    </location>
</feature>
<dbReference type="PROSITE" id="PS50119">
    <property type="entry name" value="ZF_BBOX"/>
    <property type="match status" value="1"/>
</dbReference>
<dbReference type="SUPFAM" id="SSF57845">
    <property type="entry name" value="B-box zinc-binding domain"/>
    <property type="match status" value="1"/>
</dbReference>
<dbReference type="Pfam" id="PF00643">
    <property type="entry name" value="zf-B_box"/>
    <property type="match status" value="1"/>
</dbReference>
<gene>
    <name evidence="8" type="primary">trim44</name>
</gene>
<proteinExistence type="predicted"/>
<feature type="coiled-coil region" evidence="4">
    <location>
        <begin position="338"/>
        <end position="365"/>
    </location>
</feature>
<dbReference type="Gene3D" id="4.10.830.40">
    <property type="match status" value="1"/>
</dbReference>
<dbReference type="InterPro" id="IPR050143">
    <property type="entry name" value="TRIM/RBCC"/>
</dbReference>
<keyword evidence="1 3" id="KW-0479">Metal-binding</keyword>
<evidence type="ECO:0000256" key="3">
    <source>
        <dbReference type="PROSITE-ProRule" id="PRU00024"/>
    </source>
</evidence>
<reference evidence="8" key="1">
    <citation type="submission" date="2025-08" db="UniProtKB">
        <authorList>
            <consortium name="RefSeq"/>
        </authorList>
    </citation>
    <scope>IDENTIFICATION</scope>
</reference>
<evidence type="ECO:0000259" key="6">
    <source>
        <dbReference type="PROSITE" id="PS50119"/>
    </source>
</evidence>
<evidence type="ECO:0000313" key="7">
    <source>
        <dbReference type="Proteomes" id="UP000515152"/>
    </source>
</evidence>
<feature type="region of interest" description="Disordered" evidence="5">
    <location>
        <begin position="365"/>
        <end position="396"/>
    </location>
</feature>